<dbReference type="GO" id="GO:0070536">
    <property type="term" value="P:protein K63-linked deubiquitination"/>
    <property type="evidence" value="ECO:0007669"/>
    <property type="project" value="TreeGrafter"/>
</dbReference>
<dbReference type="PANTHER" id="PTHR12947:SF13">
    <property type="entry name" value="FI19924P1"/>
    <property type="match status" value="1"/>
</dbReference>
<dbReference type="PROSITE" id="PS50249">
    <property type="entry name" value="MPN"/>
    <property type="match status" value="1"/>
</dbReference>
<reference evidence="3 4" key="1">
    <citation type="submission" date="2014-06" db="EMBL/GenBank/DDBJ databases">
        <authorList>
            <person name="Swart Estienne"/>
        </authorList>
    </citation>
    <scope>NUCLEOTIDE SEQUENCE [LARGE SCALE GENOMIC DNA]</scope>
    <source>
        <strain evidence="3 4">130c</strain>
    </source>
</reference>
<dbReference type="OrthoDB" id="3640at2759"/>
<gene>
    <name evidence="3" type="primary">Contig11862.g12695</name>
    <name evidence="3" type="ORF">STYLEM_19636</name>
</gene>
<dbReference type="PANTHER" id="PTHR12947">
    <property type="entry name" value="AMSH-LIKE PROTEASE"/>
    <property type="match status" value="1"/>
</dbReference>
<dbReference type="GO" id="GO:0008237">
    <property type="term" value="F:metallopeptidase activity"/>
    <property type="evidence" value="ECO:0007669"/>
    <property type="project" value="InterPro"/>
</dbReference>
<dbReference type="InParanoid" id="A0A078BB60"/>
<dbReference type="Proteomes" id="UP000039865">
    <property type="component" value="Unassembled WGS sequence"/>
</dbReference>
<organism evidence="3 4">
    <name type="scientific">Stylonychia lemnae</name>
    <name type="common">Ciliate</name>
    <dbReference type="NCBI Taxonomy" id="5949"/>
    <lineage>
        <taxon>Eukaryota</taxon>
        <taxon>Sar</taxon>
        <taxon>Alveolata</taxon>
        <taxon>Ciliophora</taxon>
        <taxon>Intramacronucleata</taxon>
        <taxon>Spirotrichea</taxon>
        <taxon>Stichotrichia</taxon>
        <taxon>Sporadotrichida</taxon>
        <taxon>Oxytrichidae</taxon>
        <taxon>Stylonychinae</taxon>
        <taxon>Stylonychia</taxon>
    </lineage>
</organism>
<dbReference type="MEROPS" id="M67.A04"/>
<proteinExistence type="predicted"/>
<dbReference type="Pfam" id="PF01398">
    <property type="entry name" value="JAB"/>
    <property type="match status" value="1"/>
</dbReference>
<dbReference type="InterPro" id="IPR037518">
    <property type="entry name" value="MPN"/>
</dbReference>
<sequence>MKTQIDSSNENQEKPQKDLAILYKRFSYNSQDIINHLTEDFTTSSCERSKKIEFLKKQITDSDQSFEQLVNSLSQSLQTQYIPIVQQETGNENKTAFSFSFNPNQNKQLSQPQKQESNPNLYPAIGVGMVIGGTALAAGTGIASTTSSLSSGGISYPSFSNLSNTLPSSTQNLLQSNQYPGLTQTQSSSDQFSPVALVQLIFQLYWLIRQSTVSSTQQTLNNQQQQQYQYPPQQNQPITLSPDAGNNVQQQPKVIQNNQITLKNLNQKGQLRTIYCPYEIIEAFITIAQSNTQRKLETCAILAGSERNGALIIDTLIVPTQEGHTDHCFMTDEIQLFEAQMAHKVMTLGWIHTHPQYSLFLSSVDVHNQMGYQLQMPEAVAIVYSPIESARYKTFRVKDNRVPEIQKCTRSGFHEHKDQYGQPAFEECSHIRYIKASENNIRVKTVDLR</sequence>
<dbReference type="AlphaFoldDB" id="A0A078BB60"/>
<evidence type="ECO:0000313" key="3">
    <source>
        <dbReference type="EMBL" id="CDW90492.1"/>
    </source>
</evidence>
<dbReference type="InterPro" id="IPR000555">
    <property type="entry name" value="JAMM/MPN+_dom"/>
</dbReference>
<evidence type="ECO:0000256" key="1">
    <source>
        <dbReference type="SAM" id="MobiDB-lite"/>
    </source>
</evidence>
<feature type="domain" description="MPN" evidence="2">
    <location>
        <begin position="273"/>
        <end position="401"/>
    </location>
</feature>
<accession>A0A078BB60</accession>
<evidence type="ECO:0000259" key="2">
    <source>
        <dbReference type="PROSITE" id="PS50249"/>
    </source>
</evidence>
<evidence type="ECO:0000313" key="4">
    <source>
        <dbReference type="Proteomes" id="UP000039865"/>
    </source>
</evidence>
<dbReference type="Gene3D" id="3.40.140.10">
    <property type="entry name" value="Cytidine Deaminase, domain 2"/>
    <property type="match status" value="1"/>
</dbReference>
<name>A0A078BB60_STYLE</name>
<feature type="region of interest" description="Disordered" evidence="1">
    <location>
        <begin position="95"/>
        <end position="118"/>
    </location>
</feature>
<dbReference type="GO" id="GO:0005768">
    <property type="term" value="C:endosome"/>
    <property type="evidence" value="ECO:0007669"/>
    <property type="project" value="TreeGrafter"/>
</dbReference>
<dbReference type="GO" id="GO:0016020">
    <property type="term" value="C:membrane"/>
    <property type="evidence" value="ECO:0007669"/>
    <property type="project" value="TreeGrafter"/>
</dbReference>
<dbReference type="EMBL" id="CCKQ01018522">
    <property type="protein sequence ID" value="CDW90492.1"/>
    <property type="molecule type" value="Genomic_DNA"/>
</dbReference>
<dbReference type="SMART" id="SM00232">
    <property type="entry name" value="JAB_MPN"/>
    <property type="match status" value="1"/>
</dbReference>
<dbReference type="SUPFAM" id="SSF102712">
    <property type="entry name" value="JAB1/MPN domain"/>
    <property type="match status" value="1"/>
</dbReference>
<protein>
    <submittedName>
        <fullName evidence="3">Mov34 mpn pad-1 family protein</fullName>
    </submittedName>
</protein>
<keyword evidence="4" id="KW-1185">Reference proteome</keyword>